<gene>
    <name evidence="3" type="primary">yhhX</name>
    <name evidence="3" type="ORF">Pla110_23360</name>
</gene>
<dbReference type="RefSeq" id="WP_144995866.1">
    <property type="nucleotide sequence ID" value="NZ_CP036281.1"/>
</dbReference>
<dbReference type="PANTHER" id="PTHR43377:SF1">
    <property type="entry name" value="BILIVERDIN REDUCTASE A"/>
    <property type="match status" value="1"/>
</dbReference>
<dbReference type="EMBL" id="CP036281">
    <property type="protein sequence ID" value="QDU80605.1"/>
    <property type="molecule type" value="Genomic_DNA"/>
</dbReference>
<dbReference type="InterPro" id="IPR051450">
    <property type="entry name" value="Gfo/Idh/MocA_Oxidoreductases"/>
</dbReference>
<evidence type="ECO:0000259" key="2">
    <source>
        <dbReference type="Pfam" id="PF22725"/>
    </source>
</evidence>
<reference evidence="3 4" key="1">
    <citation type="submission" date="2019-02" db="EMBL/GenBank/DDBJ databases">
        <title>Deep-cultivation of Planctomycetes and their phenomic and genomic characterization uncovers novel biology.</title>
        <authorList>
            <person name="Wiegand S."/>
            <person name="Jogler M."/>
            <person name="Boedeker C."/>
            <person name="Pinto D."/>
            <person name="Vollmers J."/>
            <person name="Rivas-Marin E."/>
            <person name="Kohn T."/>
            <person name="Peeters S.H."/>
            <person name="Heuer A."/>
            <person name="Rast P."/>
            <person name="Oberbeckmann S."/>
            <person name="Bunk B."/>
            <person name="Jeske O."/>
            <person name="Meyerdierks A."/>
            <person name="Storesund J.E."/>
            <person name="Kallscheuer N."/>
            <person name="Luecker S."/>
            <person name="Lage O.M."/>
            <person name="Pohl T."/>
            <person name="Merkel B.J."/>
            <person name="Hornburger P."/>
            <person name="Mueller R.-W."/>
            <person name="Bruemmer F."/>
            <person name="Labrenz M."/>
            <person name="Spormann A.M."/>
            <person name="Op den Camp H."/>
            <person name="Overmann J."/>
            <person name="Amann R."/>
            <person name="Jetten M.S.M."/>
            <person name="Mascher T."/>
            <person name="Medema M.H."/>
            <person name="Devos D.P."/>
            <person name="Kaster A.-K."/>
            <person name="Ovreas L."/>
            <person name="Rohde M."/>
            <person name="Galperin M.Y."/>
            <person name="Jogler C."/>
        </authorList>
    </citation>
    <scope>NUCLEOTIDE SEQUENCE [LARGE SCALE GENOMIC DNA]</scope>
    <source>
        <strain evidence="3 4">Pla110</strain>
    </source>
</reference>
<dbReference type="Gene3D" id="3.30.360.10">
    <property type="entry name" value="Dihydrodipicolinate Reductase, domain 2"/>
    <property type="match status" value="1"/>
</dbReference>
<name>A0A518CN05_9PLAN</name>
<dbReference type="SUPFAM" id="SSF51735">
    <property type="entry name" value="NAD(P)-binding Rossmann-fold domains"/>
    <property type="match status" value="1"/>
</dbReference>
<protein>
    <submittedName>
        <fullName evidence="3">Putative oxidoreductase YhhX</fullName>
        <ecNumber evidence="3">1.-.-.-</ecNumber>
    </submittedName>
</protein>
<dbReference type="PANTHER" id="PTHR43377">
    <property type="entry name" value="BILIVERDIN REDUCTASE A"/>
    <property type="match status" value="1"/>
</dbReference>
<dbReference type="InterPro" id="IPR055170">
    <property type="entry name" value="GFO_IDH_MocA-like_dom"/>
</dbReference>
<dbReference type="SUPFAM" id="SSF55347">
    <property type="entry name" value="Glyceraldehyde-3-phosphate dehydrogenase-like, C-terminal domain"/>
    <property type="match status" value="1"/>
</dbReference>
<evidence type="ECO:0000313" key="4">
    <source>
        <dbReference type="Proteomes" id="UP000317178"/>
    </source>
</evidence>
<dbReference type="GO" id="GO:0000166">
    <property type="term" value="F:nucleotide binding"/>
    <property type="evidence" value="ECO:0007669"/>
    <property type="project" value="InterPro"/>
</dbReference>
<dbReference type="InterPro" id="IPR000683">
    <property type="entry name" value="Gfo/Idh/MocA-like_OxRdtase_N"/>
</dbReference>
<dbReference type="Gene3D" id="3.40.50.720">
    <property type="entry name" value="NAD(P)-binding Rossmann-like Domain"/>
    <property type="match status" value="1"/>
</dbReference>
<dbReference type="InterPro" id="IPR036291">
    <property type="entry name" value="NAD(P)-bd_dom_sf"/>
</dbReference>
<dbReference type="KEGG" id="plon:Pla110_23360"/>
<dbReference type="Proteomes" id="UP000317178">
    <property type="component" value="Chromosome"/>
</dbReference>
<dbReference type="AlphaFoldDB" id="A0A518CN05"/>
<feature type="domain" description="Gfo/Idh/MocA-like oxidoreductase N-terminal" evidence="1">
    <location>
        <begin position="4"/>
        <end position="124"/>
    </location>
</feature>
<evidence type="ECO:0000313" key="3">
    <source>
        <dbReference type="EMBL" id="QDU80605.1"/>
    </source>
</evidence>
<dbReference type="OrthoDB" id="9815825at2"/>
<proteinExistence type="predicted"/>
<dbReference type="Pfam" id="PF22725">
    <property type="entry name" value="GFO_IDH_MocA_C3"/>
    <property type="match status" value="1"/>
</dbReference>
<keyword evidence="4" id="KW-1185">Reference proteome</keyword>
<dbReference type="GO" id="GO:0016491">
    <property type="term" value="F:oxidoreductase activity"/>
    <property type="evidence" value="ECO:0007669"/>
    <property type="project" value="UniProtKB-KW"/>
</dbReference>
<dbReference type="Pfam" id="PF01408">
    <property type="entry name" value="GFO_IDH_MocA"/>
    <property type="match status" value="1"/>
</dbReference>
<dbReference type="EC" id="1.-.-.-" evidence="3"/>
<feature type="domain" description="GFO/IDH/MocA-like oxidoreductase" evidence="2">
    <location>
        <begin position="133"/>
        <end position="251"/>
    </location>
</feature>
<accession>A0A518CN05</accession>
<organism evidence="3 4">
    <name type="scientific">Polystyrenella longa</name>
    <dbReference type="NCBI Taxonomy" id="2528007"/>
    <lineage>
        <taxon>Bacteria</taxon>
        <taxon>Pseudomonadati</taxon>
        <taxon>Planctomycetota</taxon>
        <taxon>Planctomycetia</taxon>
        <taxon>Planctomycetales</taxon>
        <taxon>Planctomycetaceae</taxon>
        <taxon>Polystyrenella</taxon>
    </lineage>
</organism>
<evidence type="ECO:0000259" key="1">
    <source>
        <dbReference type="Pfam" id="PF01408"/>
    </source>
</evidence>
<sequence length="327" mass="36591">MKPIKYAQIGTGHGHASKIADYQASPEFEVVGVAEPNERLKLQAMSSGKYDGIEWMSVDQILTNKDIQVIGVETKVADLLDTAEKCIAAGKHIHLDKPAGTSLPQFERLLNEAASKHLVVQMGYMYRYNPAVKMLKTFIEKGLLGEIFEIHTVMSKVLTEGSRKQLAEFKGGMMLELGCHLIDLVVDIMGEPEKVTPFLQHSSQEFDDGLNDNTLAVFEYPQALVSIKSAGLEVDGFQRRHFVVCGTKGTFHIQPLDAPSVRFALDEPQPPYKKGYQEIEFGNYKRYKVDVEELARWIRGESDPAFTYEHDLQVQKAVLQACDMPLG</sequence>
<keyword evidence="3" id="KW-0560">Oxidoreductase</keyword>